<evidence type="ECO:0000256" key="2">
    <source>
        <dbReference type="ARBA" id="ARBA00009063"/>
    </source>
</evidence>
<dbReference type="GO" id="GO:0006886">
    <property type="term" value="P:intracellular protein transport"/>
    <property type="evidence" value="ECO:0007669"/>
    <property type="project" value="TreeGrafter"/>
</dbReference>
<keyword evidence="4 6" id="KW-0175">Coiled coil</keyword>
<feature type="region of interest" description="Disordered" evidence="7">
    <location>
        <begin position="215"/>
        <end position="234"/>
    </location>
</feature>
<dbReference type="PANTHER" id="PTHR19957">
    <property type="entry name" value="SYNTAXIN"/>
    <property type="match status" value="1"/>
</dbReference>
<keyword evidence="8" id="KW-0812">Transmembrane</keyword>
<dbReference type="GO" id="GO:0006906">
    <property type="term" value="P:vesicle fusion"/>
    <property type="evidence" value="ECO:0007669"/>
    <property type="project" value="TreeGrafter"/>
</dbReference>
<dbReference type="GO" id="GO:0000149">
    <property type="term" value="F:SNARE binding"/>
    <property type="evidence" value="ECO:0007669"/>
    <property type="project" value="TreeGrafter"/>
</dbReference>
<comment type="subcellular location">
    <subcellularLocation>
        <location evidence="1">Membrane</location>
    </subcellularLocation>
</comment>
<feature type="compositionally biased region" description="Polar residues" evidence="7">
    <location>
        <begin position="217"/>
        <end position="234"/>
    </location>
</feature>
<dbReference type="PANTHER" id="PTHR19957:SF124">
    <property type="entry name" value="SYNTAXIN-8"/>
    <property type="match status" value="1"/>
</dbReference>
<dbReference type="SUPFAM" id="SSF58038">
    <property type="entry name" value="SNARE fusion complex"/>
    <property type="match status" value="1"/>
</dbReference>
<dbReference type="SUPFAM" id="SSF47661">
    <property type="entry name" value="t-snare proteins"/>
    <property type="match status" value="1"/>
</dbReference>
<evidence type="ECO:0000256" key="4">
    <source>
        <dbReference type="ARBA" id="ARBA00023054"/>
    </source>
</evidence>
<dbReference type="GO" id="GO:0005484">
    <property type="term" value="F:SNAP receptor activity"/>
    <property type="evidence" value="ECO:0007669"/>
    <property type="project" value="TreeGrafter"/>
</dbReference>
<gene>
    <name evidence="10" type="primary">STX8</name>
</gene>
<dbReference type="CDD" id="cd15852">
    <property type="entry name" value="SNARE_Syntaxin8"/>
    <property type="match status" value="1"/>
</dbReference>
<dbReference type="InterPro" id="IPR000727">
    <property type="entry name" value="T_SNARE_dom"/>
</dbReference>
<dbReference type="InterPro" id="IPR045242">
    <property type="entry name" value="Syntaxin"/>
</dbReference>
<dbReference type="AlphaFoldDB" id="W8BHA0"/>
<organism evidence="10">
    <name type="scientific">Ceratitis capitata</name>
    <name type="common">Mediterranean fruit fly</name>
    <name type="synonym">Tephritis capitata</name>
    <dbReference type="NCBI Taxonomy" id="7213"/>
    <lineage>
        <taxon>Eukaryota</taxon>
        <taxon>Metazoa</taxon>
        <taxon>Ecdysozoa</taxon>
        <taxon>Arthropoda</taxon>
        <taxon>Hexapoda</taxon>
        <taxon>Insecta</taxon>
        <taxon>Pterygota</taxon>
        <taxon>Neoptera</taxon>
        <taxon>Endopterygota</taxon>
        <taxon>Diptera</taxon>
        <taxon>Brachycera</taxon>
        <taxon>Muscomorpha</taxon>
        <taxon>Tephritoidea</taxon>
        <taxon>Tephritidae</taxon>
        <taxon>Ceratitis</taxon>
        <taxon>Ceratitis</taxon>
    </lineage>
</organism>
<protein>
    <submittedName>
        <fullName evidence="10">Syntaxin-8</fullName>
    </submittedName>
</protein>
<evidence type="ECO:0000313" key="10">
    <source>
        <dbReference type="EMBL" id="JAB96368.1"/>
    </source>
</evidence>
<accession>W8BHA0</accession>
<dbReference type="OrthoDB" id="428895at2759"/>
<dbReference type="InterPro" id="IPR041875">
    <property type="entry name" value="Syntaxin-8_SNARE"/>
</dbReference>
<dbReference type="PROSITE" id="PS50192">
    <property type="entry name" value="T_SNARE"/>
    <property type="match status" value="1"/>
</dbReference>
<sequence>KAVKFYVRVTLISFAQFSVSYGNQTRTENTFKSVSSISSLVSSVLQNKVINIWIRVALICFYLLIFIISWNIKVLQQHSSTEFALGTQVFNLKKSYFQHICLNMSLLDVDSWSRECESCATLNQGILLKLEQREKRQKNSVEYNRLTTAIQAELKQFEGEVKELNQKLGLLEGARSIDRDELFRRRQQIDALKNQFALVNRRATQDTRWERAELFAQSPNDSTNEPATSSPITDDINDVNTLKQRQIDILERQNRGLEVLSQTISRQRNLASQLGQEVENQNDILDNLADTMERVDARVHVETGNIGEINRKDSTWGYWLIIILLFIAIVITALI</sequence>
<evidence type="ECO:0000256" key="3">
    <source>
        <dbReference type="ARBA" id="ARBA00022448"/>
    </source>
</evidence>
<evidence type="ECO:0000259" key="9">
    <source>
        <dbReference type="PROSITE" id="PS50192"/>
    </source>
</evidence>
<evidence type="ECO:0000256" key="5">
    <source>
        <dbReference type="ARBA" id="ARBA00023136"/>
    </source>
</evidence>
<evidence type="ECO:0000256" key="7">
    <source>
        <dbReference type="SAM" id="MobiDB-lite"/>
    </source>
</evidence>
<feature type="transmembrane region" description="Helical" evidence="8">
    <location>
        <begin position="52"/>
        <end position="72"/>
    </location>
</feature>
<dbReference type="InterPro" id="IPR010989">
    <property type="entry name" value="SNARE"/>
</dbReference>
<feature type="non-terminal residue" evidence="10">
    <location>
        <position position="1"/>
    </location>
</feature>
<keyword evidence="5 8" id="KW-0472">Membrane</keyword>
<dbReference type="EMBL" id="GAMC01010187">
    <property type="protein sequence ID" value="JAB96368.1"/>
    <property type="molecule type" value="mRNA"/>
</dbReference>
<evidence type="ECO:0000256" key="8">
    <source>
        <dbReference type="SAM" id="Phobius"/>
    </source>
</evidence>
<reference evidence="10" key="1">
    <citation type="submission" date="2013-07" db="EMBL/GenBank/DDBJ databases">
        <authorList>
            <person name="Geib S."/>
        </authorList>
    </citation>
    <scope>NUCLEOTIDE SEQUENCE</scope>
</reference>
<dbReference type="SMART" id="SM00397">
    <property type="entry name" value="t_SNARE"/>
    <property type="match status" value="1"/>
</dbReference>
<dbReference type="Gene3D" id="1.20.5.110">
    <property type="match status" value="1"/>
</dbReference>
<feature type="coiled-coil region" evidence="6">
    <location>
        <begin position="147"/>
        <end position="174"/>
    </location>
</feature>
<evidence type="ECO:0000256" key="1">
    <source>
        <dbReference type="ARBA" id="ARBA00004370"/>
    </source>
</evidence>
<feature type="domain" description="T-SNARE coiled-coil homology" evidence="9">
    <location>
        <begin position="247"/>
        <end position="309"/>
    </location>
</feature>
<dbReference type="GO" id="GO:0031201">
    <property type="term" value="C:SNARE complex"/>
    <property type="evidence" value="ECO:0007669"/>
    <property type="project" value="TreeGrafter"/>
</dbReference>
<dbReference type="GO" id="GO:0048278">
    <property type="term" value="P:vesicle docking"/>
    <property type="evidence" value="ECO:0007669"/>
    <property type="project" value="TreeGrafter"/>
</dbReference>
<reference evidence="10" key="2">
    <citation type="journal article" date="2014" name="BMC Genomics">
        <title>A genomic perspective to assessing quality of mass-reared SIT flies used in Mediterranean fruit fly (Ceratitis capitata) eradication in California.</title>
        <authorList>
            <person name="Calla B."/>
            <person name="Hall B."/>
            <person name="Hou S."/>
            <person name="Geib S.M."/>
        </authorList>
    </citation>
    <scope>NUCLEOTIDE SEQUENCE</scope>
</reference>
<feature type="transmembrane region" description="Helical" evidence="8">
    <location>
        <begin position="316"/>
        <end position="334"/>
    </location>
</feature>
<proteinExistence type="evidence at transcript level"/>
<keyword evidence="8" id="KW-1133">Transmembrane helix</keyword>
<dbReference type="GO" id="GO:0012505">
    <property type="term" value="C:endomembrane system"/>
    <property type="evidence" value="ECO:0007669"/>
    <property type="project" value="TreeGrafter"/>
</dbReference>
<comment type="similarity">
    <text evidence="2">Belongs to the syntaxin family.</text>
</comment>
<name>W8BHA0_CERCA</name>
<evidence type="ECO:0000256" key="6">
    <source>
        <dbReference type="SAM" id="Coils"/>
    </source>
</evidence>
<keyword evidence="3" id="KW-0813">Transport</keyword>